<keyword evidence="3" id="KW-1185">Reference proteome</keyword>
<keyword evidence="1" id="KW-0175">Coiled coil</keyword>
<reference evidence="2 3" key="1">
    <citation type="journal article" date="2017" name="New Microbes New Infect">
        <title>Genome sequence of 'Leucobacter massiliensis' sp. nov. isolated from human pharynx after travel to the 2014 Hajj.</title>
        <authorList>
            <person name="Leangapichart T."/>
            <person name="Gautret P."/>
            <person name="Nguyen T.T."/>
            <person name="Armstrong N."/>
            <person name="Rolain J.M."/>
        </authorList>
    </citation>
    <scope>NUCLEOTIDE SEQUENCE [LARGE SCALE GENOMIC DNA]</scope>
    <source>
        <strain evidence="2 3">122RC15</strain>
    </source>
</reference>
<organism evidence="2 3">
    <name type="scientific">Leucobacter massiliensis</name>
    <dbReference type="NCBI Taxonomy" id="1686285"/>
    <lineage>
        <taxon>Bacteria</taxon>
        <taxon>Bacillati</taxon>
        <taxon>Actinomycetota</taxon>
        <taxon>Actinomycetes</taxon>
        <taxon>Micrococcales</taxon>
        <taxon>Microbacteriaceae</taxon>
        <taxon>Leucobacter</taxon>
    </lineage>
</organism>
<dbReference type="Proteomes" id="UP000238650">
    <property type="component" value="Unassembled WGS sequence"/>
</dbReference>
<dbReference type="AlphaFoldDB" id="A0A2S9QKS9"/>
<evidence type="ECO:0000313" key="3">
    <source>
        <dbReference type="Proteomes" id="UP000238650"/>
    </source>
</evidence>
<comment type="caution">
    <text evidence="2">The sequence shown here is derived from an EMBL/GenBank/DDBJ whole genome shotgun (WGS) entry which is preliminary data.</text>
</comment>
<evidence type="ECO:0000256" key="1">
    <source>
        <dbReference type="SAM" id="Coils"/>
    </source>
</evidence>
<feature type="coiled-coil region" evidence="1">
    <location>
        <begin position="26"/>
        <end position="60"/>
    </location>
</feature>
<sequence length="82" mass="9571">MRTLLHDARLSLRSRRLKRRLRAGQLEELLQGNETLKSRLDELEAELSEIRADSRRVAELRILVEERLSRSAATPLQTPRPE</sequence>
<gene>
    <name evidence="2" type="ORF">B4915_12350</name>
</gene>
<name>A0A2S9QKS9_9MICO</name>
<accession>A0A2S9QKS9</accession>
<evidence type="ECO:0000313" key="2">
    <source>
        <dbReference type="EMBL" id="PRI10197.1"/>
    </source>
</evidence>
<proteinExistence type="predicted"/>
<dbReference type="EMBL" id="MWZD01000022">
    <property type="protein sequence ID" value="PRI10197.1"/>
    <property type="molecule type" value="Genomic_DNA"/>
</dbReference>
<protein>
    <submittedName>
        <fullName evidence="2">Uncharacterized protein</fullName>
    </submittedName>
</protein>